<feature type="repeat" description="NHL" evidence="2">
    <location>
        <begin position="305"/>
        <end position="349"/>
    </location>
</feature>
<dbReference type="InterPro" id="IPR050952">
    <property type="entry name" value="TRIM-NHL_E3_ligases"/>
</dbReference>
<dbReference type="SUPFAM" id="SSF101898">
    <property type="entry name" value="NHL repeat"/>
    <property type="match status" value="1"/>
</dbReference>
<dbReference type="InterPro" id="IPR015943">
    <property type="entry name" value="WD40/YVTN_repeat-like_dom_sf"/>
</dbReference>
<dbReference type="OMA" id="ECKESKY"/>
<dbReference type="CDD" id="cd05819">
    <property type="entry name" value="NHL"/>
    <property type="match status" value="1"/>
</dbReference>
<dbReference type="VEuPathDB" id="AmoebaDB:NAEGRDRAFT_65836"/>
<dbReference type="InterPro" id="IPR001258">
    <property type="entry name" value="NHL_repeat"/>
</dbReference>
<organism evidence="4">
    <name type="scientific">Naegleria gruberi</name>
    <name type="common">Amoeba</name>
    <dbReference type="NCBI Taxonomy" id="5762"/>
    <lineage>
        <taxon>Eukaryota</taxon>
        <taxon>Discoba</taxon>
        <taxon>Heterolobosea</taxon>
        <taxon>Tetramitia</taxon>
        <taxon>Eutetramitia</taxon>
        <taxon>Vahlkampfiidae</taxon>
        <taxon>Naegleria</taxon>
    </lineage>
</organism>
<dbReference type="OrthoDB" id="654191at2759"/>
<dbReference type="eggNOG" id="KOG2177">
    <property type="taxonomic scope" value="Eukaryota"/>
</dbReference>
<dbReference type="InParanoid" id="D2VAE9"/>
<dbReference type="RefSeq" id="XP_002679161.1">
    <property type="nucleotide sequence ID" value="XM_002679115.1"/>
</dbReference>
<dbReference type="GO" id="GO:0008270">
    <property type="term" value="F:zinc ion binding"/>
    <property type="evidence" value="ECO:0007669"/>
    <property type="project" value="UniProtKB-KW"/>
</dbReference>
<dbReference type="Gene3D" id="2.120.10.30">
    <property type="entry name" value="TolB, C-terminal domain"/>
    <property type="match status" value="1"/>
</dbReference>
<protein>
    <submittedName>
        <fullName evidence="3">Predicted protein</fullName>
    </submittedName>
</protein>
<evidence type="ECO:0000256" key="2">
    <source>
        <dbReference type="PROSITE-ProRule" id="PRU00504"/>
    </source>
</evidence>
<evidence type="ECO:0000256" key="1">
    <source>
        <dbReference type="ARBA" id="ARBA00022737"/>
    </source>
</evidence>
<gene>
    <name evidence="3" type="ORF">NAEGRDRAFT_65836</name>
</gene>
<dbReference type="InterPro" id="IPR011042">
    <property type="entry name" value="6-blade_b-propeller_TolB-like"/>
</dbReference>
<dbReference type="GO" id="GO:0000209">
    <property type="term" value="P:protein polyubiquitination"/>
    <property type="evidence" value="ECO:0007669"/>
    <property type="project" value="TreeGrafter"/>
</dbReference>
<evidence type="ECO:0000313" key="3">
    <source>
        <dbReference type="EMBL" id="EFC46417.1"/>
    </source>
</evidence>
<proteinExistence type="predicted"/>
<keyword evidence="1" id="KW-0677">Repeat</keyword>
<dbReference type="PANTHER" id="PTHR24104:SF25">
    <property type="entry name" value="PROTEIN LIN-41"/>
    <property type="match status" value="1"/>
</dbReference>
<dbReference type="GeneID" id="8859534"/>
<dbReference type="GO" id="GO:0061630">
    <property type="term" value="F:ubiquitin protein ligase activity"/>
    <property type="evidence" value="ECO:0007669"/>
    <property type="project" value="TreeGrafter"/>
</dbReference>
<dbReference type="PROSITE" id="PS51125">
    <property type="entry name" value="NHL"/>
    <property type="match status" value="2"/>
</dbReference>
<dbReference type="PANTHER" id="PTHR24104">
    <property type="entry name" value="E3 UBIQUITIN-PROTEIN LIGASE NHLRC1-RELATED"/>
    <property type="match status" value="1"/>
</dbReference>
<evidence type="ECO:0000313" key="4">
    <source>
        <dbReference type="Proteomes" id="UP000006671"/>
    </source>
</evidence>
<sequence length="395" mass="45234">MNNCRDSLINNNFTSSMEFSKIMTFQYQASTTTTSTADQVVVHLIDLHKSTSTSFEQLRIRMAHSDSPKGFSMNFHLIHSLEYCSEPCIEDGRSSQPDNNSSQQPLLKNPFDVKISFSCSCVLVSEKESRMIQLFDLISRRFLTSINLPSTPRYMHIESDYDGYGNDALLFTSNDNSVYKYDLKSMIECKESKYLWRNTDVKYPNGIVSRKFVDIINERRVERNYTFVCDGSSNCVRVMKTLNGQTVTSIGIQDRISMTSPWGIDFTSCGEMIVTESLSHRIQILKRHLTKIDNSNQYQEIWKTSKIIGGRGSENGRMEYPSSIVFDSVHKRIVVCDYSNHRLQVFSEDGHHLKSFGRKGKGRNEFSFPNALCLCEKTGELLIVDSSNKRILTFI</sequence>
<dbReference type="Proteomes" id="UP000006671">
    <property type="component" value="Unassembled WGS sequence"/>
</dbReference>
<dbReference type="Gene3D" id="2.130.10.10">
    <property type="entry name" value="YVTN repeat-like/Quinoprotein amine dehydrogenase"/>
    <property type="match status" value="1"/>
</dbReference>
<accession>D2VAE9</accession>
<dbReference type="KEGG" id="ngr:NAEGRDRAFT_65836"/>
<feature type="repeat" description="NHL" evidence="2">
    <location>
        <begin position="353"/>
        <end position="395"/>
    </location>
</feature>
<name>D2VAE9_NAEGR</name>
<reference evidence="3 4" key="1">
    <citation type="journal article" date="2010" name="Cell">
        <title>The genome of Naegleria gruberi illuminates early eukaryotic versatility.</title>
        <authorList>
            <person name="Fritz-Laylin L.K."/>
            <person name="Prochnik S.E."/>
            <person name="Ginger M.L."/>
            <person name="Dacks J.B."/>
            <person name="Carpenter M.L."/>
            <person name="Field M.C."/>
            <person name="Kuo A."/>
            <person name="Paredez A."/>
            <person name="Chapman J."/>
            <person name="Pham J."/>
            <person name="Shu S."/>
            <person name="Neupane R."/>
            <person name="Cipriano M."/>
            <person name="Mancuso J."/>
            <person name="Tu H."/>
            <person name="Salamov A."/>
            <person name="Lindquist E."/>
            <person name="Shapiro H."/>
            <person name="Lucas S."/>
            <person name="Grigoriev I.V."/>
            <person name="Cande W.Z."/>
            <person name="Fulton C."/>
            <person name="Rokhsar D.S."/>
            <person name="Dawson S.C."/>
        </authorList>
    </citation>
    <scope>NUCLEOTIDE SEQUENCE [LARGE SCALE GENOMIC DNA]</scope>
    <source>
        <strain evidence="3 4">NEG-M</strain>
    </source>
</reference>
<keyword evidence="4" id="KW-1185">Reference proteome</keyword>
<dbReference type="GO" id="GO:0043161">
    <property type="term" value="P:proteasome-mediated ubiquitin-dependent protein catabolic process"/>
    <property type="evidence" value="ECO:0007669"/>
    <property type="project" value="TreeGrafter"/>
</dbReference>
<dbReference type="Pfam" id="PF17170">
    <property type="entry name" value="DUF5128"/>
    <property type="match status" value="1"/>
</dbReference>
<dbReference type="AlphaFoldDB" id="D2VAE9"/>
<dbReference type="EMBL" id="GG738859">
    <property type="protein sequence ID" value="EFC46417.1"/>
    <property type="molecule type" value="Genomic_DNA"/>
</dbReference>